<dbReference type="AlphaFoldDB" id="A0A0D8MN43"/>
<dbReference type="EMBL" id="PYOJ01000003">
    <property type="protein sequence ID" value="PSV92660.1"/>
    <property type="molecule type" value="Genomic_DNA"/>
</dbReference>
<sequence length="83" mass="9040">MAKPNKKGPTKTVDICCSKCKTVLFKYRKGGKGALVKCFKERIVKDFTIEPATCPECGGVFARDTLIRGTPAFKIIGGKAIMK</sequence>
<protein>
    <recommendedName>
        <fullName evidence="3">Zn-ribbon motif protein</fullName>
    </recommendedName>
</protein>
<dbReference type="OrthoDB" id="6106106at2"/>
<accession>A0A0D8MN43</accession>
<dbReference type="STRING" id="553611.GCA_001557755_03585"/>
<proteinExistence type="predicted"/>
<reference evidence="1 2" key="1">
    <citation type="submission" date="2018-03" db="EMBL/GenBank/DDBJ databases">
        <title>Whole genome sequencing of Histamine producing bacteria.</title>
        <authorList>
            <person name="Butler K."/>
        </authorList>
    </citation>
    <scope>NUCLEOTIDE SEQUENCE [LARGE SCALE GENOMIC DNA]</scope>
    <source>
        <strain evidence="1 2">ATCC 33979</strain>
    </source>
</reference>
<evidence type="ECO:0000313" key="1">
    <source>
        <dbReference type="EMBL" id="PSV92660.1"/>
    </source>
</evidence>
<evidence type="ECO:0000313" key="2">
    <source>
        <dbReference type="Proteomes" id="UP000240410"/>
    </source>
</evidence>
<dbReference type="Proteomes" id="UP000240410">
    <property type="component" value="Unassembled WGS sequence"/>
</dbReference>
<comment type="caution">
    <text evidence="1">The sequence shown here is derived from an EMBL/GenBank/DDBJ whole genome shotgun (WGS) entry which is preliminary data.</text>
</comment>
<name>A0A0D8MN43_PHOLE</name>
<dbReference type="RefSeq" id="WP_008987406.1">
    <property type="nucleotide sequence ID" value="NZ_JADQAT010000053.1"/>
</dbReference>
<gene>
    <name evidence="1" type="ORF">CTM89_03135</name>
</gene>
<evidence type="ECO:0008006" key="3">
    <source>
        <dbReference type="Google" id="ProtNLM"/>
    </source>
</evidence>
<organism evidence="1 2">
    <name type="scientific">Photobacterium leiognathi</name>
    <dbReference type="NCBI Taxonomy" id="553611"/>
    <lineage>
        <taxon>Bacteria</taxon>
        <taxon>Pseudomonadati</taxon>
        <taxon>Pseudomonadota</taxon>
        <taxon>Gammaproteobacteria</taxon>
        <taxon>Vibrionales</taxon>
        <taxon>Vibrionaceae</taxon>
        <taxon>Photobacterium</taxon>
    </lineage>
</organism>